<dbReference type="InterPro" id="IPR036609">
    <property type="entry name" value="LCCL_sf"/>
</dbReference>
<dbReference type="PANTHER" id="PTHR31331:SF1">
    <property type="entry name" value="CYSTEINE RICH SECRETORY PROTEIN LCCL DOMAIN CONTAINING 2"/>
    <property type="match status" value="1"/>
</dbReference>
<feature type="transmembrane region" description="Helical" evidence="2">
    <location>
        <begin position="390"/>
        <end position="410"/>
    </location>
</feature>
<dbReference type="SUPFAM" id="SSF69848">
    <property type="entry name" value="LCCL domain"/>
    <property type="match status" value="1"/>
</dbReference>
<protein>
    <recommendedName>
        <fullName evidence="3">LCCL domain-containing protein</fullName>
    </recommendedName>
</protein>
<dbReference type="Pfam" id="PF03815">
    <property type="entry name" value="LCCL"/>
    <property type="match status" value="1"/>
</dbReference>
<reference evidence="4" key="2">
    <citation type="submission" date="2021-01" db="EMBL/GenBank/DDBJ databases">
        <authorList>
            <person name="Schikora-Tamarit M.A."/>
        </authorList>
    </citation>
    <scope>NUCLEOTIDE SEQUENCE</scope>
    <source>
        <strain evidence="4">CBS2887</strain>
    </source>
</reference>
<dbReference type="OrthoDB" id="441660at2759"/>
<sequence>MEFRDLERELDERLLQSQQSMARIPTDETLTDHPNSSSSTSDLGYQIIEGDVEASGRPKTPSSIHESQINAVEERLHIYESLSTNPLVRLFQRFWRGPLVIRDKPPTPFNTTLLTLETFPSKIRSRVGSTKYQMGVFSYLVLWYGLIYALLYPSFKAVTRTHTGEEVISLSCSGAGYFWSGKNSQCGLDGDDCVKHIFDSEDEETKDVFVKCPALCDKGWTYSSTPVGDQMVKYRQYVIGGGAIEHNEGAPEDLTHSYRGDSFPCDAAVHSGVLSPFLGGCIKMRFSKTEGLSFKSQNGKYDTGFSIPFDSFFPLSFILRQITSGEITGPCYDLRLVVLLLNIVIGLPFTYLTTGLCSFWVNSITGFWTIILTLDPPVTTTAADQSSVSALVSIGFERLLPLLFVLYVIWHTTVKTTLDELDGDGTSVLARCLCWYPLYWMGVANNITFDRLPVDRLTPHDIKEQPGALFTVSLLILLLVLGILIQGFAIWKADKHRHYIKLYALIIGSLTALAFLPGLELRVHHYILGMMLVLGTSTKGVSAFLLQGVLIGLLISGVARWDFASILETHISLLRGEAGVSSKPPTDLKYDNGVVSWTAPELSTERIGDLKGYSVLINDVEVYVGKNLSLSMESFIESEQFLRKFITKALATSESVPLYVRVARSSLETNRRGDYTRAGVLTWPSGQWSDPPDGVT</sequence>
<name>A0A9P8TMX3_WICPI</name>
<proteinExistence type="predicted"/>
<accession>A0A9P8TMX3</accession>
<dbReference type="InterPro" id="IPR004043">
    <property type="entry name" value="LCCL"/>
</dbReference>
<feature type="region of interest" description="Disordered" evidence="1">
    <location>
        <begin position="21"/>
        <end position="44"/>
    </location>
</feature>
<reference evidence="4" key="1">
    <citation type="journal article" date="2021" name="Open Biol.">
        <title>Shared evolutionary footprints suggest mitochondrial oxidative damage underlies multiple complex I losses in fungi.</title>
        <authorList>
            <person name="Schikora-Tamarit M.A."/>
            <person name="Marcet-Houben M."/>
            <person name="Nosek J."/>
            <person name="Gabaldon T."/>
        </authorList>
    </citation>
    <scope>NUCLEOTIDE SEQUENCE</scope>
    <source>
        <strain evidence="4">CBS2887</strain>
    </source>
</reference>
<feature type="transmembrane region" description="Helical" evidence="2">
    <location>
        <begin position="502"/>
        <end position="521"/>
    </location>
</feature>
<feature type="compositionally biased region" description="Polar residues" evidence="1">
    <location>
        <begin position="32"/>
        <end position="43"/>
    </location>
</feature>
<dbReference type="PANTHER" id="PTHR31331">
    <property type="entry name" value="LCCL DOMAIN PROTEIN (AFU_ORTHOLOGUE AFUA_5G08630)"/>
    <property type="match status" value="1"/>
</dbReference>
<gene>
    <name evidence="4" type="ORF">WICPIJ_003535</name>
</gene>
<comment type="caution">
    <text evidence="4">The sequence shown here is derived from an EMBL/GenBank/DDBJ whole genome shotgun (WGS) entry which is preliminary data.</text>
</comment>
<evidence type="ECO:0000259" key="3">
    <source>
        <dbReference type="Pfam" id="PF03815"/>
    </source>
</evidence>
<dbReference type="AlphaFoldDB" id="A0A9P8TMX3"/>
<evidence type="ECO:0000256" key="1">
    <source>
        <dbReference type="SAM" id="MobiDB-lite"/>
    </source>
</evidence>
<dbReference type="Proteomes" id="UP000774326">
    <property type="component" value="Unassembled WGS sequence"/>
</dbReference>
<keyword evidence="2" id="KW-0472">Membrane</keyword>
<feature type="transmembrane region" description="Helical" evidence="2">
    <location>
        <begin position="334"/>
        <end position="353"/>
    </location>
</feature>
<feature type="transmembrane region" description="Helical" evidence="2">
    <location>
        <begin position="132"/>
        <end position="151"/>
    </location>
</feature>
<keyword evidence="2" id="KW-0812">Transmembrane</keyword>
<feature type="transmembrane region" description="Helical" evidence="2">
    <location>
        <begin position="468"/>
        <end position="490"/>
    </location>
</feature>
<dbReference type="Gene3D" id="2.170.130.20">
    <property type="entry name" value="LCCL-like domain"/>
    <property type="match status" value="1"/>
</dbReference>
<keyword evidence="5" id="KW-1185">Reference proteome</keyword>
<feature type="transmembrane region" description="Helical" evidence="2">
    <location>
        <begin position="541"/>
        <end position="559"/>
    </location>
</feature>
<feature type="domain" description="LCCL" evidence="3">
    <location>
        <begin position="199"/>
        <end position="289"/>
    </location>
</feature>
<evidence type="ECO:0000256" key="2">
    <source>
        <dbReference type="SAM" id="Phobius"/>
    </source>
</evidence>
<evidence type="ECO:0000313" key="5">
    <source>
        <dbReference type="Proteomes" id="UP000774326"/>
    </source>
</evidence>
<dbReference type="InterPro" id="IPR051957">
    <property type="entry name" value="CRISP-LCCL_domain"/>
</dbReference>
<organism evidence="4 5">
    <name type="scientific">Wickerhamomyces pijperi</name>
    <name type="common">Yeast</name>
    <name type="synonym">Pichia pijperi</name>
    <dbReference type="NCBI Taxonomy" id="599730"/>
    <lineage>
        <taxon>Eukaryota</taxon>
        <taxon>Fungi</taxon>
        <taxon>Dikarya</taxon>
        <taxon>Ascomycota</taxon>
        <taxon>Saccharomycotina</taxon>
        <taxon>Saccharomycetes</taxon>
        <taxon>Phaffomycetales</taxon>
        <taxon>Wickerhamomycetaceae</taxon>
        <taxon>Wickerhamomyces</taxon>
    </lineage>
</organism>
<keyword evidence="2" id="KW-1133">Transmembrane helix</keyword>
<dbReference type="EMBL" id="JAEUBG010001973">
    <property type="protein sequence ID" value="KAH3685488.1"/>
    <property type="molecule type" value="Genomic_DNA"/>
</dbReference>
<evidence type="ECO:0000313" key="4">
    <source>
        <dbReference type="EMBL" id="KAH3685488.1"/>
    </source>
</evidence>